<evidence type="ECO:0000256" key="3">
    <source>
        <dbReference type="ARBA" id="ARBA00023027"/>
    </source>
</evidence>
<dbReference type="EC" id="2.3.1.286" evidence="1"/>
<keyword evidence="7" id="KW-1185">Reference proteome</keyword>
<dbReference type="GO" id="GO:0017136">
    <property type="term" value="F:histone deacetylase activity, NAD-dependent"/>
    <property type="evidence" value="ECO:0007669"/>
    <property type="project" value="TreeGrafter"/>
</dbReference>
<gene>
    <name evidence="6" type="ORF">HMPREF3206_01365</name>
</gene>
<dbReference type="STRING" id="134605.HMPREF3206_01365"/>
<dbReference type="AlphaFoldDB" id="A0A133NB29"/>
<dbReference type="NCBIfam" id="NF001752">
    <property type="entry name" value="PRK00481.1-1"/>
    <property type="match status" value="1"/>
</dbReference>
<proteinExistence type="predicted"/>
<organism evidence="6 7">
    <name type="scientific">Fusobacterium equinum</name>
    <dbReference type="NCBI Taxonomy" id="134605"/>
    <lineage>
        <taxon>Bacteria</taxon>
        <taxon>Fusobacteriati</taxon>
        <taxon>Fusobacteriota</taxon>
        <taxon>Fusobacteriia</taxon>
        <taxon>Fusobacteriales</taxon>
        <taxon>Fusobacteriaceae</taxon>
        <taxon>Fusobacterium</taxon>
    </lineage>
</organism>
<feature type="domain" description="Deacetylase sirtuin-type" evidence="5">
    <location>
        <begin position="1"/>
        <end position="237"/>
    </location>
</feature>
<keyword evidence="4" id="KW-0862">Zinc</keyword>
<dbReference type="InterPro" id="IPR026591">
    <property type="entry name" value="Sirtuin_cat_small_dom_sf"/>
</dbReference>
<evidence type="ECO:0000256" key="1">
    <source>
        <dbReference type="ARBA" id="ARBA00012928"/>
    </source>
</evidence>
<dbReference type="Gene3D" id="3.30.1600.10">
    <property type="entry name" value="SIR2/SIRT2 'Small Domain"/>
    <property type="match status" value="1"/>
</dbReference>
<dbReference type="GO" id="GO:0046872">
    <property type="term" value="F:metal ion binding"/>
    <property type="evidence" value="ECO:0007669"/>
    <property type="project" value="UniProtKB-KW"/>
</dbReference>
<dbReference type="PATRIC" id="fig|134605.3.peg.1351"/>
<evidence type="ECO:0000313" key="7">
    <source>
        <dbReference type="Proteomes" id="UP000070617"/>
    </source>
</evidence>
<reference evidence="7" key="1">
    <citation type="submission" date="2016-01" db="EMBL/GenBank/DDBJ databases">
        <authorList>
            <person name="Mitreva M."/>
            <person name="Pepin K.H."/>
            <person name="Mihindukulasuriya K.A."/>
            <person name="Fulton R."/>
            <person name="Fronick C."/>
            <person name="O'Laughlin M."/>
            <person name="Miner T."/>
            <person name="Herter B."/>
            <person name="Rosa B.A."/>
            <person name="Cordes M."/>
            <person name="Tomlinson C."/>
            <person name="Wollam A."/>
            <person name="Palsikar V.B."/>
            <person name="Mardis E.R."/>
            <person name="Wilson R.K."/>
        </authorList>
    </citation>
    <scope>NUCLEOTIDE SEQUENCE [LARGE SCALE GENOMIC DNA]</scope>
    <source>
        <strain evidence="7">CMW8396</strain>
    </source>
</reference>
<dbReference type="SUPFAM" id="SSF52467">
    <property type="entry name" value="DHS-like NAD/FAD-binding domain"/>
    <property type="match status" value="1"/>
</dbReference>
<evidence type="ECO:0000256" key="2">
    <source>
        <dbReference type="ARBA" id="ARBA00022679"/>
    </source>
</evidence>
<dbReference type="EMBL" id="LRPX01000069">
    <property type="protein sequence ID" value="KXA13463.1"/>
    <property type="molecule type" value="Genomic_DNA"/>
</dbReference>
<dbReference type="RefSeq" id="WP_060793791.1">
    <property type="nucleotide sequence ID" value="NZ_KQ956559.1"/>
</dbReference>
<feature type="binding site" evidence="4">
    <location>
        <position position="144"/>
    </location>
    <ligand>
        <name>Zn(2+)</name>
        <dbReference type="ChEBI" id="CHEBI:29105"/>
    </ligand>
</feature>
<name>A0A133NB29_9FUSO</name>
<sequence>MEEIEKLASWIQESKHLVFFGGAGTSTDSGIKDFRGKNGLYQENFHGYSPEEVLSIDFFHRHRDLFLKYVEEKLSIANIKPHAGHYALVELEKMGKLKTIITQNIDDLHQAAGSKKVLELHGTLKDWYCLSCEKHNTHPFQCQCGGTVRPNVTLYGEMLNESVTEAAIREIQKADVLIVAGSSLTVYPAAYYLQYYKGNKLVIINQSPTQYDKQAGLLISKNFAETMTEVLEYIKKK</sequence>
<protein>
    <recommendedName>
        <fullName evidence="1">protein acetyllysine N-acetyltransferase</fullName>
        <ecNumber evidence="1">2.3.1.286</ecNumber>
    </recommendedName>
</protein>
<dbReference type="GO" id="GO:0070403">
    <property type="term" value="F:NAD+ binding"/>
    <property type="evidence" value="ECO:0007669"/>
    <property type="project" value="InterPro"/>
</dbReference>
<dbReference type="PROSITE" id="PS50305">
    <property type="entry name" value="SIRTUIN"/>
    <property type="match status" value="1"/>
</dbReference>
<keyword evidence="3" id="KW-0520">NAD</keyword>
<feature type="binding site" evidence="4">
    <location>
        <position position="132"/>
    </location>
    <ligand>
        <name>Zn(2+)</name>
        <dbReference type="ChEBI" id="CHEBI:29105"/>
    </ligand>
</feature>
<keyword evidence="2" id="KW-0808">Transferase</keyword>
<keyword evidence="4" id="KW-0479">Metal-binding</keyword>
<evidence type="ECO:0000259" key="5">
    <source>
        <dbReference type="PROSITE" id="PS50305"/>
    </source>
</evidence>
<evidence type="ECO:0000313" key="6">
    <source>
        <dbReference type="EMBL" id="KXA13463.1"/>
    </source>
</evidence>
<dbReference type="InterPro" id="IPR026590">
    <property type="entry name" value="Ssirtuin_cat_dom"/>
</dbReference>
<feature type="binding site" evidence="4">
    <location>
        <position position="142"/>
    </location>
    <ligand>
        <name>Zn(2+)</name>
        <dbReference type="ChEBI" id="CHEBI:29105"/>
    </ligand>
</feature>
<dbReference type="PANTHER" id="PTHR11085:SF4">
    <property type="entry name" value="NAD-DEPENDENT PROTEIN DEACYLASE"/>
    <property type="match status" value="1"/>
</dbReference>
<accession>A0A133NB29</accession>
<dbReference type="Pfam" id="PF02146">
    <property type="entry name" value="SIR2"/>
    <property type="match status" value="1"/>
</dbReference>
<dbReference type="InterPro" id="IPR029035">
    <property type="entry name" value="DHS-like_NAD/FAD-binding_dom"/>
</dbReference>
<dbReference type="InterPro" id="IPR003000">
    <property type="entry name" value="Sirtuin"/>
</dbReference>
<dbReference type="Proteomes" id="UP000070617">
    <property type="component" value="Unassembled WGS sequence"/>
</dbReference>
<evidence type="ECO:0000256" key="4">
    <source>
        <dbReference type="PROSITE-ProRule" id="PRU00236"/>
    </source>
</evidence>
<feature type="binding site" evidence="4">
    <location>
        <position position="129"/>
    </location>
    <ligand>
        <name>Zn(2+)</name>
        <dbReference type="ChEBI" id="CHEBI:29105"/>
    </ligand>
</feature>
<dbReference type="InterPro" id="IPR050134">
    <property type="entry name" value="NAD-dep_sirtuin_deacylases"/>
</dbReference>
<dbReference type="PANTHER" id="PTHR11085">
    <property type="entry name" value="NAD-DEPENDENT PROTEIN DEACYLASE SIRTUIN-5, MITOCHONDRIAL-RELATED"/>
    <property type="match status" value="1"/>
</dbReference>
<comment type="caution">
    <text evidence="6">The sequence shown here is derived from an EMBL/GenBank/DDBJ whole genome shotgun (WGS) entry which is preliminary data.</text>
</comment>
<feature type="active site" description="Proton acceptor" evidence="4">
    <location>
        <position position="121"/>
    </location>
</feature>
<dbReference type="Gene3D" id="3.40.50.1220">
    <property type="entry name" value="TPP-binding domain"/>
    <property type="match status" value="1"/>
</dbReference>